<proteinExistence type="predicted"/>
<dbReference type="Gene3D" id="1.25.40.20">
    <property type="entry name" value="Ankyrin repeat-containing domain"/>
    <property type="match status" value="1"/>
</dbReference>
<feature type="domain" description="GPI inositol-deacylase winged helix" evidence="3">
    <location>
        <begin position="474"/>
        <end position="550"/>
    </location>
</feature>
<dbReference type="GeneID" id="28760542"/>
<dbReference type="SMART" id="SM00248">
    <property type="entry name" value="ANK"/>
    <property type="match status" value="2"/>
</dbReference>
<gene>
    <name evidence="5" type="ORF">CC84DRAFT_1158620</name>
</gene>
<reference evidence="5 6" key="1">
    <citation type="submission" date="2016-05" db="EMBL/GenBank/DDBJ databases">
        <title>Comparative analysis of secretome profiles of manganese(II)-oxidizing ascomycete fungi.</title>
        <authorList>
            <consortium name="DOE Joint Genome Institute"/>
            <person name="Zeiner C.A."/>
            <person name="Purvine S.O."/>
            <person name="Zink E.M."/>
            <person name="Wu S."/>
            <person name="Pasa-Tolic L."/>
            <person name="Chaput D.L."/>
            <person name="Haridas S."/>
            <person name="Grigoriev I.V."/>
            <person name="Santelli C.M."/>
            <person name="Hansel C.M."/>
        </authorList>
    </citation>
    <scope>NUCLEOTIDE SEQUENCE [LARGE SCALE GENOMIC DNA]</scope>
    <source>
        <strain evidence="5 6">AP3s5-JAC2a</strain>
    </source>
</reference>
<dbReference type="PANTHER" id="PTHR10039:SF15">
    <property type="entry name" value="NACHT DOMAIN-CONTAINING PROTEIN"/>
    <property type="match status" value="1"/>
</dbReference>
<dbReference type="AlphaFoldDB" id="A0A177BW23"/>
<dbReference type="PROSITE" id="PS50297">
    <property type="entry name" value="ANK_REP_REGION"/>
    <property type="match status" value="1"/>
</dbReference>
<dbReference type="InterPro" id="IPR002110">
    <property type="entry name" value="Ankyrin_rpt"/>
</dbReference>
<evidence type="ECO:0000313" key="6">
    <source>
        <dbReference type="Proteomes" id="UP000077069"/>
    </source>
</evidence>
<dbReference type="Pfam" id="PF22939">
    <property type="entry name" value="WHD_GPIID"/>
    <property type="match status" value="1"/>
</dbReference>
<dbReference type="InterPro" id="IPR027417">
    <property type="entry name" value="P-loop_NTPase"/>
</dbReference>
<sequence length="739" mass="81975">MDPLSVAASIISVLQLSGKVLGYLNDVKDASKDRAKCAVEASNLHSLLLNLRFRLEEGSADPQWYTAVRALGVENGPLDQFKQALEALQIQMIGGGQLQQAGKALVWKFKKEEIAGILVRIERLKALVGIALQMDHFKLSQAIKDDTNILRLHVPAIHAGVDKIQQEQVDAKHIKMVEWISPTEYPAQQSDIIGRRQEGTGQWFLDAPEFTRWIGVPRGALFCPGIPGAGKTMVAAIAIDHLLNSAQSSSVGVAYVYCNYKVQAEQDASSMLAAIAKQLLQGRPSMVEPVERLHKQHTNRGTKPSPEEIFGALREIVAKYSTVYIVVDALDECRGNDGNHHLFLAKLRSLQAGHDVRLLATSRFIPEIEVEFKQTERLEVRASNEDVRRFVVGQMYRLPKCIQRDRTLQKMVEEEIPERVDGMFLLARLHIDSLSDKTTPKKIKTTLANLSKGSAALDDAYKDALQRIESQLDGHRELAQKVLSWITYAKRPLTTAELCCALAVEPKEPELDSDNLPDFEDLVSVCAGLVVVDRESAVIRLVHYTTQEYFERVRDMWNPDARVQIASTCLTYLSFDLFKTGSCSSDKDFKERLQQSKFLDYAAKHWGEHVAKVESDTCELAYSFLSNSCLVSSATQVLLVPTYTYSGHSQEYPKASTGAHLAARFGLSRILEALLLLEGQEREANLTKKDSGGHTLLYLAAANGHCITAELLIDKGAEVNTQGGYYGNTLQAASMGGHE</sequence>
<dbReference type="OrthoDB" id="195446at2759"/>
<keyword evidence="1" id="KW-0677">Repeat</keyword>
<dbReference type="Pfam" id="PF12796">
    <property type="entry name" value="Ank_2"/>
    <property type="match status" value="1"/>
</dbReference>
<dbReference type="InterPro" id="IPR054471">
    <property type="entry name" value="GPIID_WHD"/>
</dbReference>
<dbReference type="InterPro" id="IPR036770">
    <property type="entry name" value="Ankyrin_rpt-contain_sf"/>
</dbReference>
<evidence type="ECO:0000313" key="5">
    <source>
        <dbReference type="EMBL" id="OAF98566.1"/>
    </source>
</evidence>
<dbReference type="PROSITE" id="PS50088">
    <property type="entry name" value="ANK_REPEAT"/>
    <property type="match status" value="1"/>
</dbReference>
<dbReference type="Pfam" id="PF24883">
    <property type="entry name" value="NPHP3_N"/>
    <property type="match status" value="1"/>
</dbReference>
<protein>
    <submittedName>
        <fullName evidence="5">Uncharacterized protein</fullName>
    </submittedName>
</protein>
<dbReference type="Proteomes" id="UP000077069">
    <property type="component" value="Unassembled WGS sequence"/>
</dbReference>
<feature type="domain" description="Nephrocystin 3-like N-terminal" evidence="4">
    <location>
        <begin position="199"/>
        <end position="363"/>
    </location>
</feature>
<accession>A0A177BW23</accession>
<dbReference type="SUPFAM" id="SSF48403">
    <property type="entry name" value="Ankyrin repeat"/>
    <property type="match status" value="1"/>
</dbReference>
<dbReference type="SUPFAM" id="SSF52540">
    <property type="entry name" value="P-loop containing nucleoside triphosphate hydrolases"/>
    <property type="match status" value="1"/>
</dbReference>
<dbReference type="EMBL" id="KV441566">
    <property type="protein sequence ID" value="OAF98566.1"/>
    <property type="molecule type" value="Genomic_DNA"/>
</dbReference>
<dbReference type="STRING" id="1460663.A0A177BW23"/>
<keyword evidence="2" id="KW-0040">ANK repeat</keyword>
<evidence type="ECO:0000259" key="3">
    <source>
        <dbReference type="Pfam" id="PF22939"/>
    </source>
</evidence>
<dbReference type="RefSeq" id="XP_018028932.1">
    <property type="nucleotide sequence ID" value="XM_018177056.1"/>
</dbReference>
<dbReference type="InParanoid" id="A0A177BW23"/>
<evidence type="ECO:0000259" key="4">
    <source>
        <dbReference type="Pfam" id="PF24883"/>
    </source>
</evidence>
<feature type="repeat" description="ANK" evidence="2">
    <location>
        <begin position="692"/>
        <end position="724"/>
    </location>
</feature>
<evidence type="ECO:0000256" key="2">
    <source>
        <dbReference type="PROSITE-ProRule" id="PRU00023"/>
    </source>
</evidence>
<keyword evidence="6" id="KW-1185">Reference proteome</keyword>
<evidence type="ECO:0000256" key="1">
    <source>
        <dbReference type="ARBA" id="ARBA00022737"/>
    </source>
</evidence>
<dbReference type="Gene3D" id="3.40.50.300">
    <property type="entry name" value="P-loop containing nucleotide triphosphate hydrolases"/>
    <property type="match status" value="1"/>
</dbReference>
<feature type="non-terminal residue" evidence="5">
    <location>
        <position position="739"/>
    </location>
</feature>
<organism evidence="5 6">
    <name type="scientific">Paraphaeosphaeria sporulosa</name>
    <dbReference type="NCBI Taxonomy" id="1460663"/>
    <lineage>
        <taxon>Eukaryota</taxon>
        <taxon>Fungi</taxon>
        <taxon>Dikarya</taxon>
        <taxon>Ascomycota</taxon>
        <taxon>Pezizomycotina</taxon>
        <taxon>Dothideomycetes</taxon>
        <taxon>Pleosporomycetidae</taxon>
        <taxon>Pleosporales</taxon>
        <taxon>Massarineae</taxon>
        <taxon>Didymosphaeriaceae</taxon>
        <taxon>Paraphaeosphaeria</taxon>
    </lineage>
</organism>
<name>A0A177BW23_9PLEO</name>
<dbReference type="PANTHER" id="PTHR10039">
    <property type="entry name" value="AMELOGENIN"/>
    <property type="match status" value="1"/>
</dbReference>
<dbReference type="InterPro" id="IPR056884">
    <property type="entry name" value="NPHP3-like_N"/>
</dbReference>